<dbReference type="RefSeq" id="WP_135253576.1">
    <property type="nucleotide sequence ID" value="NZ_CP038867.1"/>
</dbReference>
<dbReference type="AlphaFoldDB" id="A0AAJ5EG53"/>
<dbReference type="EMBL" id="SRHU01000007">
    <property type="protein sequence ID" value="TFZ42950.1"/>
    <property type="molecule type" value="Genomic_DNA"/>
</dbReference>
<dbReference type="EMBL" id="CP038867">
    <property type="protein sequence ID" value="QCA29675.1"/>
    <property type="molecule type" value="Genomic_DNA"/>
</dbReference>
<gene>
    <name evidence="2" type="ORF">E4031_01565</name>
    <name evidence="1" type="ORF">E4Z98_09825</name>
</gene>
<name>A0AAJ5EG53_9ENTE</name>
<evidence type="ECO:0000313" key="3">
    <source>
        <dbReference type="Proteomes" id="UP000296883"/>
    </source>
</evidence>
<dbReference type="Proteomes" id="UP000296883">
    <property type="component" value="Plasmid punnamed2"/>
</dbReference>
<accession>A0AAJ5EG53</accession>
<sequence length="67" mass="7748">MSKELFTSQLPKTKKDSIRKTVKHLLEQEGISYDDWVSEQEFQYMLSKSDVIVEALAKKSNHQGGNF</sequence>
<organism evidence="2 4">
    <name type="scientific">Vagococcus xieshaowenii</name>
    <dbReference type="NCBI Taxonomy" id="2562451"/>
    <lineage>
        <taxon>Bacteria</taxon>
        <taxon>Bacillati</taxon>
        <taxon>Bacillota</taxon>
        <taxon>Bacilli</taxon>
        <taxon>Lactobacillales</taxon>
        <taxon>Enterococcaceae</taxon>
        <taxon>Vagococcus</taxon>
    </lineage>
</organism>
<evidence type="ECO:0000313" key="4">
    <source>
        <dbReference type="Proteomes" id="UP000297725"/>
    </source>
</evidence>
<proteinExistence type="predicted"/>
<dbReference type="GeneID" id="39759747"/>
<keyword evidence="1" id="KW-0614">Plasmid</keyword>
<dbReference type="Proteomes" id="UP000297725">
    <property type="component" value="Unassembled WGS sequence"/>
</dbReference>
<reference evidence="2 4" key="1">
    <citation type="submission" date="2019-03" db="EMBL/GenBank/DDBJ databases">
        <title>Vagococcus sp. was isolated fron gut of Carduelis flavirostris.</title>
        <authorList>
            <person name="Ge Y."/>
        </authorList>
    </citation>
    <scope>NUCLEOTIDE SEQUENCE [LARGE SCALE GENOMIC DNA]</scope>
    <source>
        <strain evidence="2 4">CF-210</strain>
    </source>
</reference>
<keyword evidence="3" id="KW-1185">Reference proteome</keyword>
<evidence type="ECO:0000313" key="1">
    <source>
        <dbReference type="EMBL" id="QCA29675.1"/>
    </source>
</evidence>
<protein>
    <submittedName>
        <fullName evidence="2">Uncharacterized protein</fullName>
    </submittedName>
</protein>
<evidence type="ECO:0000313" key="2">
    <source>
        <dbReference type="EMBL" id="TFZ42950.1"/>
    </source>
</evidence>
<reference evidence="1 3" key="2">
    <citation type="submission" date="2019-04" db="EMBL/GenBank/DDBJ databases">
        <authorList>
            <person name="Ge Y."/>
        </authorList>
    </citation>
    <scope>NUCLEOTIDE SEQUENCE [LARGE SCALE GENOMIC DNA]</scope>
    <source>
        <strain evidence="1">CF-49</strain>
        <strain evidence="3">personal::cf-49</strain>
        <plasmid evidence="1 3">punnamed2</plasmid>
    </source>
</reference>
<geneLocation type="plasmid" evidence="1 3">
    <name>punnamed2</name>
</geneLocation>